<organism evidence="2 3">
    <name type="scientific">Catenovulum maritimum</name>
    <dbReference type="NCBI Taxonomy" id="1513271"/>
    <lineage>
        <taxon>Bacteria</taxon>
        <taxon>Pseudomonadati</taxon>
        <taxon>Pseudomonadota</taxon>
        <taxon>Gammaproteobacteria</taxon>
        <taxon>Alteromonadales</taxon>
        <taxon>Alteromonadaceae</taxon>
        <taxon>Catenovulum</taxon>
    </lineage>
</organism>
<evidence type="ECO:0000313" key="3">
    <source>
        <dbReference type="Proteomes" id="UP000037600"/>
    </source>
</evidence>
<dbReference type="GO" id="GO:0005975">
    <property type="term" value="P:carbohydrate metabolic process"/>
    <property type="evidence" value="ECO:0007669"/>
    <property type="project" value="InterPro"/>
</dbReference>
<dbReference type="PANTHER" id="PTHR33886:SF8">
    <property type="entry name" value="UNSATURATED RHAMNOGALACTURONAN HYDROLASE (EUROFUNG)"/>
    <property type="match status" value="1"/>
</dbReference>
<dbReference type="Gene3D" id="1.50.10.10">
    <property type="match status" value="1"/>
</dbReference>
<dbReference type="EMBL" id="LAZL01000016">
    <property type="protein sequence ID" value="KMT65096.1"/>
    <property type="molecule type" value="Genomic_DNA"/>
</dbReference>
<accession>A0A0J8JKS0</accession>
<dbReference type="Pfam" id="PF07470">
    <property type="entry name" value="Glyco_hydro_88"/>
    <property type="match status" value="1"/>
</dbReference>
<evidence type="ECO:0008006" key="4">
    <source>
        <dbReference type="Google" id="ProtNLM"/>
    </source>
</evidence>
<dbReference type="InterPro" id="IPR052043">
    <property type="entry name" value="PolySaccharide_Degr_Enz"/>
</dbReference>
<dbReference type="Proteomes" id="UP000037600">
    <property type="component" value="Unassembled WGS sequence"/>
</dbReference>
<sequence>MSQKTQGGAAVAENVQAQPAFPSSEQVLSDIEKVANWQLPRLDSLAYIQFKRDESLEAKRWVQAVFYTGLKNLAERSANPTYKRWIGYKGNEWDWQLGPIPYYGDDQLIADTYIWYYNHQQQDPKILAATQKAFDDVIAANYTVDLELTRELIVDDGHKIHACQTRWCWADALFMAPPSWFALTKATGDPKYADYAHKEMQATIDYLYDENYKLFYRDSRFKDKKGDFGEQIFWARGTGWVFAGLARAMEYIDKNDPRRAVYEKVFVDMARKLKSLQKHDGSWAMSLLAHEKSPLPETSGTALFTFGFAWGLNNGLLAESEYLETTAKGWQLLNSAVHPDGKLGWVQAIGAAPGQVSKDDSQIYGVGAYLLAGSEIYDFMLAKEQKGRM</sequence>
<dbReference type="GO" id="GO:0016787">
    <property type="term" value="F:hydrolase activity"/>
    <property type="evidence" value="ECO:0007669"/>
    <property type="project" value="UniProtKB-KW"/>
</dbReference>
<reference evidence="2 3" key="1">
    <citation type="submission" date="2015-04" db="EMBL/GenBank/DDBJ databases">
        <title>Draft Genome Sequence of the Novel Agar-Digesting Marine Bacterium Q1.</title>
        <authorList>
            <person name="Li Y."/>
            <person name="Li D."/>
            <person name="Chen G."/>
            <person name="Du Z."/>
        </authorList>
    </citation>
    <scope>NUCLEOTIDE SEQUENCE [LARGE SCALE GENOMIC DNA]</scope>
    <source>
        <strain evidence="2 3">Q1</strain>
    </source>
</reference>
<dbReference type="PANTHER" id="PTHR33886">
    <property type="entry name" value="UNSATURATED RHAMNOGALACTURONAN HYDROLASE (EUROFUNG)"/>
    <property type="match status" value="1"/>
</dbReference>
<gene>
    <name evidence="2" type="ORF">XM47_11245</name>
</gene>
<dbReference type="InterPro" id="IPR010905">
    <property type="entry name" value="Glyco_hydro_88"/>
</dbReference>
<name>A0A0J8JKS0_9ALTE</name>
<keyword evidence="3" id="KW-1185">Reference proteome</keyword>
<dbReference type="SUPFAM" id="SSF48208">
    <property type="entry name" value="Six-hairpin glycosidases"/>
    <property type="match status" value="1"/>
</dbReference>
<dbReference type="InterPro" id="IPR012341">
    <property type="entry name" value="6hp_glycosidase-like_sf"/>
</dbReference>
<evidence type="ECO:0000256" key="1">
    <source>
        <dbReference type="ARBA" id="ARBA00022801"/>
    </source>
</evidence>
<dbReference type="AlphaFoldDB" id="A0A0J8JKS0"/>
<keyword evidence="1" id="KW-0378">Hydrolase</keyword>
<protein>
    <recommendedName>
        <fullName evidence="4">Glycosyl hydrolase family 88</fullName>
    </recommendedName>
</protein>
<dbReference type="STRING" id="1513271.XM47_11245"/>
<proteinExistence type="predicted"/>
<dbReference type="InterPro" id="IPR008928">
    <property type="entry name" value="6-hairpin_glycosidase_sf"/>
</dbReference>
<comment type="caution">
    <text evidence="2">The sequence shown here is derived from an EMBL/GenBank/DDBJ whole genome shotgun (WGS) entry which is preliminary data.</text>
</comment>
<evidence type="ECO:0000313" key="2">
    <source>
        <dbReference type="EMBL" id="KMT65096.1"/>
    </source>
</evidence>